<dbReference type="HAMAP" id="MF_00201">
    <property type="entry name" value="RecO"/>
    <property type="match status" value="1"/>
</dbReference>
<dbReference type="Gene3D" id="1.20.1440.120">
    <property type="entry name" value="Recombination protein O, C-terminal domain"/>
    <property type="match status" value="1"/>
</dbReference>
<evidence type="ECO:0000313" key="10">
    <source>
        <dbReference type="Proteomes" id="UP000663499"/>
    </source>
</evidence>
<dbReference type="GO" id="GO:0006302">
    <property type="term" value="P:double-strand break repair"/>
    <property type="evidence" value="ECO:0007669"/>
    <property type="project" value="TreeGrafter"/>
</dbReference>
<evidence type="ECO:0000256" key="4">
    <source>
        <dbReference type="ARBA" id="ARBA00023172"/>
    </source>
</evidence>
<keyword evidence="3 7" id="KW-0227">DNA damage</keyword>
<evidence type="ECO:0000256" key="5">
    <source>
        <dbReference type="ARBA" id="ARBA00023204"/>
    </source>
</evidence>
<accession>A0A974XEJ4</accession>
<keyword evidence="4 7" id="KW-0233">DNA recombination</keyword>
<dbReference type="RefSeq" id="WP_207299740.1">
    <property type="nucleotide sequence ID" value="NZ_CP071444.1"/>
</dbReference>
<comment type="function">
    <text evidence="7">Involved in DNA repair and RecF pathway recombination.</text>
</comment>
<protein>
    <recommendedName>
        <fullName evidence="2 7">DNA repair protein RecO</fullName>
    </recommendedName>
    <alternativeName>
        <fullName evidence="6 7">Recombination protein O</fullName>
    </alternativeName>
</protein>
<evidence type="ECO:0000256" key="6">
    <source>
        <dbReference type="ARBA" id="ARBA00033409"/>
    </source>
</evidence>
<evidence type="ECO:0000256" key="2">
    <source>
        <dbReference type="ARBA" id="ARBA00021310"/>
    </source>
</evidence>
<proteinExistence type="inferred from homology"/>
<dbReference type="SUPFAM" id="SSF50249">
    <property type="entry name" value="Nucleic acid-binding proteins"/>
    <property type="match status" value="1"/>
</dbReference>
<evidence type="ECO:0000259" key="8">
    <source>
        <dbReference type="Pfam" id="PF11967"/>
    </source>
</evidence>
<dbReference type="InterPro" id="IPR022572">
    <property type="entry name" value="DNA_rep/recomb_RecO_N"/>
</dbReference>
<dbReference type="KEGG" id="alka:J0B03_11505"/>
<dbReference type="Proteomes" id="UP000663499">
    <property type="component" value="Chromosome"/>
</dbReference>
<dbReference type="AlphaFoldDB" id="A0A974XEJ4"/>
<feature type="domain" description="DNA replication/recombination mediator RecO N-terminal" evidence="8">
    <location>
        <begin position="1"/>
        <end position="79"/>
    </location>
</feature>
<dbReference type="EMBL" id="CP071444">
    <property type="protein sequence ID" value="QSX08399.1"/>
    <property type="molecule type" value="Genomic_DNA"/>
</dbReference>
<name>A0A974XEJ4_9FIRM</name>
<dbReference type="InterPro" id="IPR012340">
    <property type="entry name" value="NA-bd_OB-fold"/>
</dbReference>
<dbReference type="Pfam" id="PF11967">
    <property type="entry name" value="RecO_N"/>
    <property type="match status" value="1"/>
</dbReference>
<dbReference type="GO" id="GO:0006310">
    <property type="term" value="P:DNA recombination"/>
    <property type="evidence" value="ECO:0007669"/>
    <property type="project" value="UniProtKB-UniRule"/>
</dbReference>
<organism evidence="9 10">
    <name type="scientific">Alkalibacter rhizosphaerae</name>
    <dbReference type="NCBI Taxonomy" id="2815577"/>
    <lineage>
        <taxon>Bacteria</taxon>
        <taxon>Bacillati</taxon>
        <taxon>Bacillota</taxon>
        <taxon>Clostridia</taxon>
        <taxon>Eubacteriales</taxon>
        <taxon>Eubacteriaceae</taxon>
        <taxon>Alkalibacter</taxon>
    </lineage>
</organism>
<dbReference type="SUPFAM" id="SSF57863">
    <property type="entry name" value="ArfGap/RecO-like zinc finger"/>
    <property type="match status" value="1"/>
</dbReference>
<dbReference type="GO" id="GO:0043590">
    <property type="term" value="C:bacterial nucleoid"/>
    <property type="evidence" value="ECO:0007669"/>
    <property type="project" value="TreeGrafter"/>
</dbReference>
<dbReference type="InterPro" id="IPR037278">
    <property type="entry name" value="ARFGAP/RecO"/>
</dbReference>
<gene>
    <name evidence="7 9" type="primary">recO</name>
    <name evidence="9" type="ORF">J0B03_11505</name>
</gene>
<keyword evidence="5 7" id="KW-0234">DNA repair</keyword>
<reference evidence="9" key="1">
    <citation type="submission" date="2021-03" db="EMBL/GenBank/DDBJ databases">
        <title>Alkalibacter marinus sp. nov., isolated from tidal flat sediment.</title>
        <authorList>
            <person name="Namirimu T."/>
            <person name="Yang J.-A."/>
            <person name="Yang S.-H."/>
            <person name="Kim Y.-J."/>
            <person name="Kwon K.K."/>
        </authorList>
    </citation>
    <scope>NUCLEOTIDE SEQUENCE</scope>
    <source>
        <strain evidence="9">ES005</strain>
    </source>
</reference>
<evidence type="ECO:0000313" key="9">
    <source>
        <dbReference type="EMBL" id="QSX08399.1"/>
    </source>
</evidence>
<dbReference type="NCBIfam" id="TIGR00613">
    <property type="entry name" value="reco"/>
    <property type="match status" value="1"/>
</dbReference>
<dbReference type="InterPro" id="IPR003717">
    <property type="entry name" value="RecO"/>
</dbReference>
<sequence>MALEKSTGLVIRSMNYGENDKIITIFTREQGKITAMAKGARNTKSIFLGATQLFSYCDFVYYTGRSFAYLNQVELKESFHKLRNDLDKLAKAAYMTEAVYQAFEDYQGDEQVLRLLLNLLYFINEGSAEDDGVVLLAFQLKLLTYLGFAPDLVHCIRCGSDQHQAGISRLDGSAVCSECMSLVKEGVSLTTYDMDFLSRLQVLGLSAVRREIYDGPSWIRLAKELNQVLESQIGRKIHSFAFLQNSV</sequence>
<comment type="similarity">
    <text evidence="1 7">Belongs to the RecO family.</text>
</comment>
<dbReference type="Pfam" id="PF02565">
    <property type="entry name" value="RecO_C"/>
    <property type="match status" value="1"/>
</dbReference>
<dbReference type="InterPro" id="IPR042242">
    <property type="entry name" value="RecO_C"/>
</dbReference>
<dbReference type="PANTHER" id="PTHR33991:SF1">
    <property type="entry name" value="DNA REPAIR PROTEIN RECO"/>
    <property type="match status" value="1"/>
</dbReference>
<evidence type="ECO:0000256" key="7">
    <source>
        <dbReference type="HAMAP-Rule" id="MF_00201"/>
    </source>
</evidence>
<evidence type="ECO:0000256" key="1">
    <source>
        <dbReference type="ARBA" id="ARBA00007452"/>
    </source>
</evidence>
<evidence type="ECO:0000256" key="3">
    <source>
        <dbReference type="ARBA" id="ARBA00022763"/>
    </source>
</evidence>
<dbReference type="PANTHER" id="PTHR33991">
    <property type="entry name" value="DNA REPAIR PROTEIN RECO"/>
    <property type="match status" value="1"/>
</dbReference>
<dbReference type="Gene3D" id="2.40.50.140">
    <property type="entry name" value="Nucleic acid-binding proteins"/>
    <property type="match status" value="1"/>
</dbReference>
<keyword evidence="10" id="KW-1185">Reference proteome</keyword>